<accession>A0AAC9W564</accession>
<sequence length="25" mass="2831">MLVLGIIIVAMFGYLTYALINPEKF</sequence>
<gene>
    <name evidence="1" type="ORF">B2M23_13320</name>
</gene>
<protein>
    <submittedName>
        <fullName evidence="1">Potassium-transporting ATPase subunit F</fullName>
    </submittedName>
</protein>
<dbReference type="GO" id="GO:0008556">
    <property type="term" value="F:P-type potassium transmembrane transporter activity"/>
    <property type="evidence" value="ECO:0007669"/>
    <property type="project" value="InterPro"/>
</dbReference>
<evidence type="ECO:0000313" key="2">
    <source>
        <dbReference type="Proteomes" id="UP000192391"/>
    </source>
</evidence>
<dbReference type="EMBL" id="CP019962">
    <property type="protein sequence ID" value="ARD67976.1"/>
    <property type="molecule type" value="Genomic_DNA"/>
</dbReference>
<dbReference type="KEGG" id="elim:B2M23_13320"/>
<dbReference type="AlphaFoldDB" id="A0AAC9W564"/>
<dbReference type="RefSeq" id="WP_013379440.1">
    <property type="nucleotide sequence ID" value="NZ_CP019962.1"/>
</dbReference>
<dbReference type="GeneID" id="99646793"/>
<dbReference type="InterPro" id="IPR011726">
    <property type="entry name" value="KdpF"/>
</dbReference>
<dbReference type="Pfam" id="PF09604">
    <property type="entry name" value="Potass_KdpF"/>
    <property type="match status" value="1"/>
</dbReference>
<dbReference type="Proteomes" id="UP000192391">
    <property type="component" value="Chromosome"/>
</dbReference>
<name>A0AAC9W564_EUBLI</name>
<dbReference type="GO" id="GO:0005886">
    <property type="term" value="C:plasma membrane"/>
    <property type="evidence" value="ECO:0007669"/>
    <property type="project" value="InterPro"/>
</dbReference>
<evidence type="ECO:0000313" key="1">
    <source>
        <dbReference type="EMBL" id="ARD67976.1"/>
    </source>
</evidence>
<reference evidence="2" key="1">
    <citation type="journal article" date="2017" name="Sci. Rep.">
        <title>Determination of the Genome and Primary Transcriptome of Syngas Fermenting Eubacterium limosum ATCC 8486.</title>
        <authorList>
            <person name="Song Y."/>
            <person name="Shin J."/>
            <person name="Jeong Y."/>
            <person name="Jin S."/>
            <person name="Lee J.K."/>
            <person name="Kim D.R."/>
            <person name="Kim S.C."/>
            <person name="Cho S."/>
            <person name="Cho B.K."/>
        </authorList>
    </citation>
    <scope>NUCLEOTIDE SEQUENCE [LARGE SCALE GENOMIC DNA]</scope>
    <source>
        <strain evidence="2">ATCC 8486</strain>
    </source>
</reference>
<proteinExistence type="predicted"/>
<dbReference type="NCBIfam" id="TIGR02115">
    <property type="entry name" value="potass_kdpF"/>
    <property type="match status" value="1"/>
</dbReference>
<organism evidence="1 2">
    <name type="scientific">Eubacterium limosum</name>
    <dbReference type="NCBI Taxonomy" id="1736"/>
    <lineage>
        <taxon>Bacteria</taxon>
        <taxon>Bacillati</taxon>
        <taxon>Bacillota</taxon>
        <taxon>Clostridia</taxon>
        <taxon>Eubacteriales</taxon>
        <taxon>Eubacteriaceae</taxon>
        <taxon>Eubacterium</taxon>
    </lineage>
</organism>